<evidence type="ECO:0000256" key="1">
    <source>
        <dbReference type="SAM" id="Phobius"/>
    </source>
</evidence>
<keyword evidence="3" id="KW-1185">Reference proteome</keyword>
<feature type="transmembrane region" description="Helical" evidence="1">
    <location>
        <begin position="420"/>
        <end position="442"/>
    </location>
</feature>
<reference evidence="2 3" key="1">
    <citation type="submission" date="2019-07" db="EMBL/GenBank/DDBJ databases">
        <title>Genomics analysis of Aphanomyces spp. identifies a new class of oomycete effector associated with host adaptation.</title>
        <authorList>
            <person name="Gaulin E."/>
        </authorList>
    </citation>
    <scope>NUCLEOTIDE SEQUENCE [LARGE SCALE GENOMIC DNA]</scope>
    <source>
        <strain evidence="2 3">ATCC 201684</strain>
    </source>
</reference>
<dbReference type="Proteomes" id="UP000481153">
    <property type="component" value="Unassembled WGS sequence"/>
</dbReference>
<feature type="transmembrane region" description="Helical" evidence="1">
    <location>
        <begin position="276"/>
        <end position="298"/>
    </location>
</feature>
<feature type="transmembrane region" description="Helical" evidence="1">
    <location>
        <begin position="122"/>
        <end position="143"/>
    </location>
</feature>
<evidence type="ECO:0000313" key="3">
    <source>
        <dbReference type="Proteomes" id="UP000481153"/>
    </source>
</evidence>
<evidence type="ECO:0000313" key="2">
    <source>
        <dbReference type="EMBL" id="KAF0743393.1"/>
    </source>
</evidence>
<comment type="caution">
    <text evidence="2">The sequence shown here is derived from an EMBL/GenBank/DDBJ whole genome shotgun (WGS) entry which is preliminary data.</text>
</comment>
<name>A0A6G0XSD5_9STRA</name>
<dbReference type="PANTHER" id="PTHR31061:SF24">
    <property type="entry name" value="LD22376P"/>
    <property type="match status" value="1"/>
</dbReference>
<accession>A0A6G0XSD5</accession>
<dbReference type="VEuPathDB" id="FungiDB:AeMF1_011680"/>
<feature type="transmembrane region" description="Helical" evidence="1">
    <location>
        <begin position="390"/>
        <end position="411"/>
    </location>
</feature>
<sequence>MWMDVAGVDFEFTSPNDDHVVIYAIDDNCYLCNQVAVNRENCDRDNEDCTDLKPNTSYEFTFGTVYHYDIELRTNNDNATVLWSTRHKFHDQANYSFTVDQSDSGNVQGDIVQTGDGTSSTLMTVILVLLLVWPLACFGLFSWRKQKSIPATNNELEEQILPEEQAQAPVKKVRVVCLDVFRGIAIFTMIFVNLGGGGYWYFTHAAWNGLTFADIVFPFFVWIMGVTMNISTASHLKKGTSLWRMLLDALFRAVRLFLLGLVVNDFRSLKHGRIPGVLQSFSFAYFTVSIAIIAGLAWQSSPWIRRGVEAFIVLAIVLTNLFIVFFLPVEGCPSGYFGPGGNGDGGLYPNCIGGAHLRVDLAIFGEDFMGSGGTAANVYGTYGPWDPEGFLNWLMVAFMAYIGYIVGGIFLNENRWVRKTLVLVSIGAVLALIGLGLAGFKINGGWIPINKNLWSLSFVLTVSGLACGVLAIMYLLVDKFAIWGGTPFKETGMNAIAIYMGHELLMDHSPFGWDRDASSHTQNTLSNLCGAIFWALVGIWMHKKRIFITV</sequence>
<keyword evidence="1" id="KW-0472">Membrane</keyword>
<organism evidence="2 3">
    <name type="scientific">Aphanomyces euteiches</name>
    <dbReference type="NCBI Taxonomy" id="100861"/>
    <lineage>
        <taxon>Eukaryota</taxon>
        <taxon>Sar</taxon>
        <taxon>Stramenopiles</taxon>
        <taxon>Oomycota</taxon>
        <taxon>Saprolegniomycetes</taxon>
        <taxon>Saprolegniales</taxon>
        <taxon>Verrucalvaceae</taxon>
        <taxon>Aphanomyces</taxon>
    </lineage>
</organism>
<dbReference type="EMBL" id="VJMJ01000017">
    <property type="protein sequence ID" value="KAF0743393.1"/>
    <property type="molecule type" value="Genomic_DNA"/>
</dbReference>
<feature type="transmembrane region" description="Helical" evidence="1">
    <location>
        <begin position="207"/>
        <end position="230"/>
    </location>
</feature>
<feature type="transmembrane region" description="Helical" evidence="1">
    <location>
        <begin position="454"/>
        <end position="477"/>
    </location>
</feature>
<keyword evidence="1" id="KW-1133">Transmembrane helix</keyword>
<proteinExistence type="predicted"/>
<dbReference type="PANTHER" id="PTHR31061">
    <property type="entry name" value="LD22376P"/>
    <property type="match status" value="1"/>
</dbReference>
<feature type="transmembrane region" description="Helical" evidence="1">
    <location>
        <begin position="310"/>
        <end position="329"/>
    </location>
</feature>
<feature type="transmembrane region" description="Helical" evidence="1">
    <location>
        <begin position="180"/>
        <end position="201"/>
    </location>
</feature>
<protein>
    <submittedName>
        <fullName evidence="2">Uncharacterized protein</fullName>
    </submittedName>
</protein>
<keyword evidence="1" id="KW-0812">Transmembrane</keyword>
<feature type="transmembrane region" description="Helical" evidence="1">
    <location>
        <begin position="242"/>
        <end position="264"/>
    </location>
</feature>
<gene>
    <name evidence="2" type="ORF">Ae201684_001866</name>
</gene>
<dbReference type="AlphaFoldDB" id="A0A6G0XSD5"/>